<keyword evidence="4 9" id="KW-0812">Transmembrane</keyword>
<evidence type="ECO:0000256" key="2">
    <source>
        <dbReference type="ARBA" id="ARBA00006012"/>
    </source>
</evidence>
<keyword evidence="8 9" id="KW-0472">Membrane</keyword>
<dbReference type="GO" id="GO:0016887">
    <property type="term" value="F:ATP hydrolysis activity"/>
    <property type="evidence" value="ECO:0007669"/>
    <property type="project" value="InterPro"/>
</dbReference>
<organism evidence="11 12">
    <name type="scientific">Achlya hypogyna</name>
    <name type="common">Oomycete</name>
    <name type="synonym">Protoachlya hypogyna</name>
    <dbReference type="NCBI Taxonomy" id="1202772"/>
    <lineage>
        <taxon>Eukaryota</taxon>
        <taxon>Sar</taxon>
        <taxon>Stramenopiles</taxon>
        <taxon>Oomycota</taxon>
        <taxon>Saprolegniomycetes</taxon>
        <taxon>Saprolegniales</taxon>
        <taxon>Achlyaceae</taxon>
        <taxon>Achlya</taxon>
    </lineage>
</organism>
<dbReference type="Pfam" id="PF00005">
    <property type="entry name" value="ABC_tran"/>
    <property type="match status" value="1"/>
</dbReference>
<dbReference type="FunFam" id="3.40.50.300:FF:000289">
    <property type="entry name" value="ABC transporter G family member 31"/>
    <property type="match status" value="1"/>
</dbReference>
<evidence type="ECO:0000256" key="1">
    <source>
        <dbReference type="ARBA" id="ARBA00004141"/>
    </source>
</evidence>
<dbReference type="GO" id="GO:0016020">
    <property type="term" value="C:membrane"/>
    <property type="evidence" value="ECO:0007669"/>
    <property type="project" value="UniProtKB-SubCell"/>
</dbReference>
<evidence type="ECO:0000256" key="7">
    <source>
        <dbReference type="ARBA" id="ARBA00022989"/>
    </source>
</evidence>
<name>A0A1V9YTM3_ACHHY</name>
<dbReference type="Proteomes" id="UP000243579">
    <property type="component" value="Unassembled WGS sequence"/>
</dbReference>
<keyword evidence="7 9" id="KW-1133">Transmembrane helix</keyword>
<dbReference type="InterPro" id="IPR003593">
    <property type="entry name" value="AAA+_ATPase"/>
</dbReference>
<dbReference type="AlphaFoldDB" id="A0A1V9YTM3"/>
<dbReference type="GO" id="GO:0005524">
    <property type="term" value="F:ATP binding"/>
    <property type="evidence" value="ECO:0007669"/>
    <property type="project" value="UniProtKB-KW"/>
</dbReference>
<comment type="similarity">
    <text evidence="2">Belongs to the ABC transporter superfamily. ABCG family. PDR (TC 3.A.1.205) subfamily.</text>
</comment>
<evidence type="ECO:0000256" key="3">
    <source>
        <dbReference type="ARBA" id="ARBA00022448"/>
    </source>
</evidence>
<dbReference type="OrthoDB" id="75241at2759"/>
<feature type="transmembrane region" description="Helical" evidence="9">
    <location>
        <begin position="80"/>
        <end position="105"/>
    </location>
</feature>
<comment type="subcellular location">
    <subcellularLocation>
        <location evidence="1">Membrane</location>
        <topology evidence="1">Multi-pass membrane protein</topology>
    </subcellularLocation>
</comment>
<dbReference type="InterPro" id="IPR043926">
    <property type="entry name" value="ABCG_dom"/>
</dbReference>
<keyword evidence="12" id="KW-1185">Reference proteome</keyword>
<feature type="transmembrane region" description="Helical" evidence="9">
    <location>
        <begin position="796"/>
        <end position="817"/>
    </location>
</feature>
<keyword evidence="5" id="KW-0547">Nucleotide-binding</keyword>
<keyword evidence="6 11" id="KW-0067">ATP-binding</keyword>
<keyword evidence="3" id="KW-0813">Transport</keyword>
<evidence type="ECO:0000259" key="10">
    <source>
        <dbReference type="PROSITE" id="PS50893"/>
    </source>
</evidence>
<gene>
    <name evidence="11" type="ORF">ACHHYP_06463</name>
</gene>
<feature type="domain" description="ABC transporter" evidence="10">
    <location>
        <begin position="361"/>
        <end position="603"/>
    </location>
</feature>
<comment type="caution">
    <text evidence="11">The sequence shown here is derived from an EMBL/GenBank/DDBJ whole genome shotgun (WGS) entry which is preliminary data.</text>
</comment>
<reference evidence="11 12" key="1">
    <citation type="journal article" date="2014" name="Genome Biol. Evol.">
        <title>The secreted proteins of Achlya hypogyna and Thraustotheca clavata identify the ancestral oomycete secretome and reveal gene acquisitions by horizontal gene transfer.</title>
        <authorList>
            <person name="Misner I."/>
            <person name="Blouin N."/>
            <person name="Leonard G."/>
            <person name="Richards T.A."/>
            <person name="Lane C.E."/>
        </authorList>
    </citation>
    <scope>NUCLEOTIDE SEQUENCE [LARGE SCALE GENOMIC DNA]</scope>
    <source>
        <strain evidence="11 12">ATCC 48635</strain>
    </source>
</reference>
<proteinExistence type="inferred from homology"/>
<evidence type="ECO:0000313" key="12">
    <source>
        <dbReference type="Proteomes" id="UP000243579"/>
    </source>
</evidence>
<dbReference type="PROSITE" id="PS50893">
    <property type="entry name" value="ABC_TRANSPORTER_2"/>
    <property type="match status" value="1"/>
</dbReference>
<dbReference type="EMBL" id="JNBR01000927">
    <property type="protein sequence ID" value="OQR89122.1"/>
    <property type="molecule type" value="Genomic_DNA"/>
</dbReference>
<dbReference type="InterPro" id="IPR034003">
    <property type="entry name" value="ABCG_PDR_2"/>
</dbReference>
<feature type="transmembrane region" description="Helical" evidence="9">
    <location>
        <begin position="161"/>
        <end position="183"/>
    </location>
</feature>
<feature type="transmembrane region" description="Helical" evidence="9">
    <location>
        <begin position="282"/>
        <end position="305"/>
    </location>
</feature>
<dbReference type="GO" id="GO:0140359">
    <property type="term" value="F:ABC-type transporter activity"/>
    <property type="evidence" value="ECO:0007669"/>
    <property type="project" value="InterPro"/>
</dbReference>
<evidence type="ECO:0000256" key="8">
    <source>
        <dbReference type="ARBA" id="ARBA00023136"/>
    </source>
</evidence>
<dbReference type="PANTHER" id="PTHR19241">
    <property type="entry name" value="ATP-BINDING CASSETTE TRANSPORTER"/>
    <property type="match status" value="1"/>
</dbReference>
<dbReference type="InterPro" id="IPR027417">
    <property type="entry name" value="P-loop_NTPase"/>
</dbReference>
<sequence length="951" mass="105887">MIGYIDGPTPPMLVTDATSHMATMPAFQVDYVTSTKELVMRQLRVFVRNRAFVRSRLIMVLMMGFLYSTTFYDVDPEDAVVVLGVVFVAVLFLALGQVPLIPAAVQAREIFYKQRSAQFYRTSSFIVAQSFTQVPFALAETIVFGSILYWGSGFVAEAGAFLIYLLLLFLTTLVYASWFFFLAMVAPNLHVSKPMAMVSVLIYVLFAGFVIFPHDIPDYFIWIYWINPLSWCMRALAINQYSADEFQHCHYKNGPRNYCTSKGDVMGNIMLETFGLKTKKIWILWGIAFQICCYFLFMGLAYLALEYKRYDVTDHSFVPVTDAEDDGAKDNDIYVPAPVTPTESRAVTIRSAGTAAVPVTLAFQDLWYSVPNPTKGEPDLKLLKGINGYALPGTITALMGSSGAGKTTLMDVIAGRKTGGKIEGQILLNGYPATDLAIRRATGYCEQMDIHCCSATFREAFQFSAMLRQSSDIATVDKLAFADECLELLNLTPIADSIIRGSSVEQMKRLTIGVELAAAPSVLFLDEPTSGLDARSAKIIMTGIRKIASTGRTVVCTIHQPSKEVFEMFDSLLLLKRGGETVFFGDLGHKASRLIEYFSSIPNTPPLLDGYNPATWMLEVIGAGVDAKHSDFPPNDYVHLFSQSSEHTVLETALAAHTQPHPSIPELTFRHKRAASSSTQCAYLVQRFFRMYWRTPSYNWTRALLSVFLAVLFGLMYRGIDYATYTGATGGVGMVFMTSLFVVILPRACVANVQRAVYFVGTTLAEIPYVFGTSFIFTIIFYPFVGLGGSVGDCLFYGYNLSMLVLMNVYLGQLMVYASPRVEVAALLGMLINAIFFLFMGYTPPASKIPNGYRWVYHITPLKYSVAIMTAETFATCDEPGDLGCQVMKGVPQSLLDKVGAKHIRLKDFVEHVYEMKEDDRAMNIWVVIGCIALFRLLALICLRYVNHQKR</sequence>
<dbReference type="InterPro" id="IPR003439">
    <property type="entry name" value="ABC_transporter-like_ATP-bd"/>
</dbReference>
<dbReference type="Pfam" id="PF01061">
    <property type="entry name" value="ABC2_membrane"/>
    <property type="match status" value="2"/>
</dbReference>
<feature type="transmembrane region" description="Helical" evidence="9">
    <location>
        <begin position="723"/>
        <end position="745"/>
    </location>
</feature>
<dbReference type="SUPFAM" id="SSF52540">
    <property type="entry name" value="P-loop containing nucleoside triphosphate hydrolases"/>
    <property type="match status" value="1"/>
</dbReference>
<evidence type="ECO:0000256" key="6">
    <source>
        <dbReference type="ARBA" id="ARBA00022840"/>
    </source>
</evidence>
<dbReference type="SMART" id="SM00382">
    <property type="entry name" value="AAA"/>
    <property type="match status" value="1"/>
</dbReference>
<evidence type="ECO:0000256" key="5">
    <source>
        <dbReference type="ARBA" id="ARBA00022741"/>
    </source>
</evidence>
<protein>
    <submittedName>
        <fullName evidence="11">ATP-binding Cassette (ABC) Superfamily</fullName>
    </submittedName>
</protein>
<feature type="transmembrane region" description="Helical" evidence="9">
    <location>
        <begin position="195"/>
        <end position="212"/>
    </location>
</feature>
<feature type="transmembrane region" description="Helical" evidence="9">
    <location>
        <begin position="824"/>
        <end position="842"/>
    </location>
</feature>
<evidence type="ECO:0000256" key="4">
    <source>
        <dbReference type="ARBA" id="ARBA00022692"/>
    </source>
</evidence>
<dbReference type="Pfam" id="PF19055">
    <property type="entry name" value="ABC2_membrane_7"/>
    <property type="match status" value="1"/>
</dbReference>
<feature type="transmembrane region" description="Helical" evidence="9">
    <location>
        <begin position="700"/>
        <end position="717"/>
    </location>
</feature>
<evidence type="ECO:0000313" key="11">
    <source>
        <dbReference type="EMBL" id="OQR89122.1"/>
    </source>
</evidence>
<feature type="transmembrane region" description="Helical" evidence="9">
    <location>
        <begin position="925"/>
        <end position="946"/>
    </location>
</feature>
<evidence type="ECO:0000256" key="9">
    <source>
        <dbReference type="SAM" id="Phobius"/>
    </source>
</evidence>
<feature type="transmembrane region" description="Helical" evidence="9">
    <location>
        <begin position="51"/>
        <end position="68"/>
    </location>
</feature>
<dbReference type="InterPro" id="IPR013525">
    <property type="entry name" value="ABC2_TM"/>
</dbReference>
<dbReference type="Gene3D" id="3.40.50.300">
    <property type="entry name" value="P-loop containing nucleotide triphosphate hydrolases"/>
    <property type="match status" value="1"/>
</dbReference>
<dbReference type="STRING" id="1202772.A0A1V9YTM3"/>
<dbReference type="CDD" id="cd03232">
    <property type="entry name" value="ABCG_PDR_domain2"/>
    <property type="match status" value="1"/>
</dbReference>
<accession>A0A1V9YTM3</accession>
<feature type="transmembrane region" description="Helical" evidence="9">
    <location>
        <begin position="126"/>
        <end position="149"/>
    </location>
</feature>
<feature type="transmembrane region" description="Helical" evidence="9">
    <location>
        <begin position="757"/>
        <end position="784"/>
    </location>
</feature>